<dbReference type="EMBL" id="CP032098">
    <property type="protein sequence ID" value="AXX92292.1"/>
    <property type="molecule type" value="Genomic_DNA"/>
</dbReference>
<keyword evidence="6 7" id="KW-0472">Membrane</keyword>
<reference evidence="8 11" key="2">
    <citation type="submission" date="2018-08" db="EMBL/GenBank/DDBJ databases">
        <title>Complete genome of the Arcobacter molluscorum type strain LMG 25693.</title>
        <authorList>
            <person name="Miller W.G."/>
            <person name="Yee E."/>
            <person name="Bono J.L."/>
        </authorList>
    </citation>
    <scope>NUCLEOTIDE SEQUENCE [LARGE SCALE GENOMIC DNA]</scope>
    <source>
        <strain evidence="8 11">CECT 7696</strain>
    </source>
</reference>
<evidence type="ECO:0000313" key="11">
    <source>
        <dbReference type="Proteomes" id="UP000262712"/>
    </source>
</evidence>
<evidence type="ECO:0000256" key="1">
    <source>
        <dbReference type="ARBA" id="ARBA00004141"/>
    </source>
</evidence>
<evidence type="ECO:0000256" key="4">
    <source>
        <dbReference type="ARBA" id="ARBA00022692"/>
    </source>
</evidence>
<dbReference type="Proteomes" id="UP000262712">
    <property type="component" value="Chromosome"/>
</dbReference>
<comment type="subcellular location">
    <subcellularLocation>
        <location evidence="1">Membrane</location>
        <topology evidence="1">Multi-pass membrane protein</topology>
    </subcellularLocation>
</comment>
<protein>
    <submittedName>
        <fullName evidence="8">Permease</fullName>
    </submittedName>
</protein>
<evidence type="ECO:0000256" key="5">
    <source>
        <dbReference type="ARBA" id="ARBA00022989"/>
    </source>
</evidence>
<proteinExistence type="predicted"/>
<accession>A0A2G1DGU4</accession>
<evidence type="ECO:0000256" key="6">
    <source>
        <dbReference type="ARBA" id="ARBA00023136"/>
    </source>
</evidence>
<feature type="transmembrane region" description="Helical" evidence="7">
    <location>
        <begin position="120"/>
        <end position="144"/>
    </location>
</feature>
<evidence type="ECO:0000313" key="10">
    <source>
        <dbReference type="Proteomes" id="UP000221222"/>
    </source>
</evidence>
<dbReference type="EMBL" id="NXFY01000013">
    <property type="protein sequence ID" value="PHO17722.1"/>
    <property type="molecule type" value="Genomic_DNA"/>
</dbReference>
<dbReference type="PANTHER" id="PTHR36838">
    <property type="entry name" value="AUXIN EFFLUX CARRIER FAMILY PROTEIN"/>
    <property type="match status" value="1"/>
</dbReference>
<feature type="transmembrane region" description="Helical" evidence="7">
    <location>
        <begin position="220"/>
        <end position="243"/>
    </location>
</feature>
<dbReference type="PANTHER" id="PTHR36838:SF1">
    <property type="entry name" value="SLR1864 PROTEIN"/>
    <property type="match status" value="1"/>
</dbReference>
<dbReference type="Proteomes" id="UP000221222">
    <property type="component" value="Unassembled WGS sequence"/>
</dbReference>
<dbReference type="InterPro" id="IPR004776">
    <property type="entry name" value="Mem_transp_PIN-like"/>
</dbReference>
<dbReference type="KEGG" id="amol:AMOL_1316"/>
<feature type="transmembrane region" description="Helical" evidence="7">
    <location>
        <begin position="165"/>
        <end position="184"/>
    </location>
</feature>
<feature type="transmembrane region" description="Helical" evidence="7">
    <location>
        <begin position="91"/>
        <end position="114"/>
    </location>
</feature>
<keyword evidence="3" id="KW-1003">Cell membrane</keyword>
<dbReference type="Pfam" id="PF03547">
    <property type="entry name" value="Mem_trans"/>
    <property type="match status" value="1"/>
</dbReference>
<name>A0A2G1DGU4_9BACT</name>
<evidence type="ECO:0000256" key="2">
    <source>
        <dbReference type="ARBA" id="ARBA00022448"/>
    </source>
</evidence>
<feature type="transmembrane region" description="Helical" evidence="7">
    <location>
        <begin position="190"/>
        <end position="208"/>
    </location>
</feature>
<keyword evidence="4 7" id="KW-0812">Transmembrane</keyword>
<dbReference type="AlphaFoldDB" id="A0A2G1DGU4"/>
<keyword evidence="5 7" id="KW-1133">Transmembrane helix</keyword>
<evidence type="ECO:0000313" key="9">
    <source>
        <dbReference type="EMBL" id="PHO17722.1"/>
    </source>
</evidence>
<organism evidence="9 10">
    <name type="scientific">Malaciobacter molluscorum LMG 25693</name>
    <dbReference type="NCBI Taxonomy" id="870501"/>
    <lineage>
        <taxon>Bacteria</taxon>
        <taxon>Pseudomonadati</taxon>
        <taxon>Campylobacterota</taxon>
        <taxon>Epsilonproteobacteria</taxon>
        <taxon>Campylobacterales</taxon>
        <taxon>Arcobacteraceae</taxon>
        <taxon>Malaciobacter</taxon>
    </lineage>
</organism>
<sequence length="299" mass="32484">MENFSLIIVAIIIGYALQKFKIFSHETPIILNQYIIYISLPAIILLQVPKLTISIDIIIPAIIAWVVMILTAIVVLVFSKYLNWSKEVTGSLLLVAVLSNSSIAGIPLISMYIGEKAIPYVIIYDQLGTFIALATYGTLITALYTDNKKTTPRIIVRKVLTFPPFLSLIIAFCFLGVDFPPLLTSILKDFSVTLIPVALVAVGLQLKLKLPKSDLQPLSIALLIKLIIGPIIAYIFAVILGWQHTLASDVSILEAGMSPMITAGAIAAMVGLAPRLSTAIVGYGIVVSFLTTYVISRIL</sequence>
<feature type="transmembrane region" description="Helical" evidence="7">
    <location>
        <begin position="57"/>
        <end position="79"/>
    </location>
</feature>
<keyword evidence="10" id="KW-1185">Reference proteome</keyword>
<evidence type="ECO:0000313" key="8">
    <source>
        <dbReference type="EMBL" id="AXX92292.1"/>
    </source>
</evidence>
<feature type="transmembrane region" description="Helical" evidence="7">
    <location>
        <begin position="280"/>
        <end position="298"/>
    </location>
</feature>
<feature type="transmembrane region" description="Helical" evidence="7">
    <location>
        <begin position="34"/>
        <end position="51"/>
    </location>
</feature>
<dbReference type="RefSeq" id="WP_099342780.1">
    <property type="nucleotide sequence ID" value="NZ_CP032098.1"/>
</dbReference>
<reference evidence="9 10" key="1">
    <citation type="submission" date="2017-09" db="EMBL/GenBank/DDBJ databases">
        <title>Arcobacter canalis sp. nov., a new species isolated from a water canal contaminated with urban sewage.</title>
        <authorList>
            <person name="Perez-Cataluna A."/>
            <person name="Salas-Masso N."/>
            <person name="Figueras M.J."/>
        </authorList>
    </citation>
    <scope>NUCLEOTIDE SEQUENCE [LARGE SCALE GENOMIC DNA]</scope>
    <source>
        <strain evidence="9 10">F98-3</strain>
    </source>
</reference>
<feature type="transmembrane region" description="Helical" evidence="7">
    <location>
        <begin position="6"/>
        <end position="22"/>
    </location>
</feature>
<evidence type="ECO:0000256" key="7">
    <source>
        <dbReference type="SAM" id="Phobius"/>
    </source>
</evidence>
<keyword evidence="2" id="KW-0813">Transport</keyword>
<dbReference type="GO" id="GO:0016020">
    <property type="term" value="C:membrane"/>
    <property type="evidence" value="ECO:0007669"/>
    <property type="project" value="UniProtKB-SubCell"/>
</dbReference>
<gene>
    <name evidence="8" type="ORF">AMOL_1316</name>
    <name evidence="9" type="ORF">CPU12_09005</name>
</gene>
<feature type="transmembrane region" description="Helical" evidence="7">
    <location>
        <begin position="255"/>
        <end position="273"/>
    </location>
</feature>
<dbReference type="GO" id="GO:0055085">
    <property type="term" value="P:transmembrane transport"/>
    <property type="evidence" value="ECO:0007669"/>
    <property type="project" value="InterPro"/>
</dbReference>
<evidence type="ECO:0000256" key="3">
    <source>
        <dbReference type="ARBA" id="ARBA00022475"/>
    </source>
</evidence>